<accession>A0A645A540</accession>
<protein>
    <submittedName>
        <fullName evidence="1">Uncharacterized protein</fullName>
    </submittedName>
</protein>
<proteinExistence type="predicted"/>
<gene>
    <name evidence="1" type="ORF">SDC9_92647</name>
</gene>
<reference evidence="1" key="1">
    <citation type="submission" date="2019-08" db="EMBL/GenBank/DDBJ databases">
        <authorList>
            <person name="Kucharzyk K."/>
            <person name="Murdoch R.W."/>
            <person name="Higgins S."/>
            <person name="Loffler F."/>
        </authorList>
    </citation>
    <scope>NUCLEOTIDE SEQUENCE</scope>
</reference>
<dbReference type="AlphaFoldDB" id="A0A645A540"/>
<organism evidence="1">
    <name type="scientific">bioreactor metagenome</name>
    <dbReference type="NCBI Taxonomy" id="1076179"/>
    <lineage>
        <taxon>unclassified sequences</taxon>
        <taxon>metagenomes</taxon>
        <taxon>ecological metagenomes</taxon>
    </lineage>
</organism>
<evidence type="ECO:0000313" key="1">
    <source>
        <dbReference type="EMBL" id="MPM45953.1"/>
    </source>
</evidence>
<name>A0A645A540_9ZZZZ</name>
<dbReference type="EMBL" id="VSSQ01011083">
    <property type="protein sequence ID" value="MPM45953.1"/>
    <property type="molecule type" value="Genomic_DNA"/>
</dbReference>
<comment type="caution">
    <text evidence="1">The sequence shown here is derived from an EMBL/GenBank/DDBJ whole genome shotgun (WGS) entry which is preliminary data.</text>
</comment>
<sequence length="39" mass="4297">MHNQAIAEFIQNNKKNESARVTAATKVSGRVSATKLRIL</sequence>